<proteinExistence type="predicted"/>
<comment type="caution">
    <text evidence="1">The sequence shown here is derived from an EMBL/GenBank/DDBJ whole genome shotgun (WGS) entry which is preliminary data.</text>
</comment>
<accession>A0A0J7Y4R4</accession>
<dbReference type="EMBL" id="JACT01000001">
    <property type="protein sequence ID" value="KMS58647.1"/>
    <property type="molecule type" value="Genomic_DNA"/>
</dbReference>
<gene>
    <name evidence="1" type="ORF">V473_00745</name>
</gene>
<name>A0A0J7Y4R4_9SPHN</name>
<evidence type="ECO:0000313" key="2">
    <source>
        <dbReference type="Proteomes" id="UP000052232"/>
    </source>
</evidence>
<evidence type="ECO:0000313" key="1">
    <source>
        <dbReference type="EMBL" id="KMS58647.1"/>
    </source>
</evidence>
<reference evidence="1 2" key="1">
    <citation type="journal article" date="2015" name="G3 (Bethesda)">
        <title>Insights into Ongoing Evolution of the Hexachlorocyclohexane Catabolic Pathway from Comparative Genomics of Ten Sphingomonadaceae Strains.</title>
        <authorList>
            <person name="Pearce S.L."/>
            <person name="Oakeshott J.G."/>
            <person name="Pandey G."/>
        </authorList>
    </citation>
    <scope>NUCLEOTIDE SEQUENCE [LARGE SCALE GENOMIC DNA]</scope>
    <source>
        <strain evidence="1 2">LL01</strain>
    </source>
</reference>
<dbReference type="STRING" id="1420583.V473_00745"/>
<dbReference type="Proteomes" id="UP000052232">
    <property type="component" value="Unassembled WGS sequence"/>
</dbReference>
<dbReference type="AlphaFoldDB" id="A0A0J7Y4R4"/>
<keyword evidence="2" id="KW-1185">Reference proteome</keyword>
<sequence length="75" mass="8141">MCTDCIGTTLLPDRISMQVLIIAKAMLRASSLARMAFASRFPACRKDAPSMPSRFNDGSGFLLDPATAADHERSH</sequence>
<protein>
    <submittedName>
        <fullName evidence="1">Uncharacterized protein</fullName>
    </submittedName>
</protein>
<dbReference type="PATRIC" id="fig|1420583.3.peg.143"/>
<organism evidence="1 2">
    <name type="scientific">Sphingobium cupriresistens LL01</name>
    <dbReference type="NCBI Taxonomy" id="1420583"/>
    <lineage>
        <taxon>Bacteria</taxon>
        <taxon>Pseudomonadati</taxon>
        <taxon>Pseudomonadota</taxon>
        <taxon>Alphaproteobacteria</taxon>
        <taxon>Sphingomonadales</taxon>
        <taxon>Sphingomonadaceae</taxon>
        <taxon>Sphingobium</taxon>
    </lineage>
</organism>